<protein>
    <submittedName>
        <fullName evidence="7">TetR family transcriptional regulator</fullName>
    </submittedName>
</protein>
<dbReference type="InterPro" id="IPR036271">
    <property type="entry name" value="Tet_transcr_reg_TetR-rel_C_sf"/>
</dbReference>
<comment type="caution">
    <text evidence="7">The sequence shown here is derived from an EMBL/GenBank/DDBJ whole genome shotgun (WGS) entry which is preliminary data.</text>
</comment>
<dbReference type="PRINTS" id="PR00400">
    <property type="entry name" value="TETREPRESSOR"/>
</dbReference>
<evidence type="ECO:0000256" key="1">
    <source>
        <dbReference type="ARBA" id="ARBA00022491"/>
    </source>
</evidence>
<sequence length="219" mass="24154">MSKLTREAVLDRAVSLADEEGIAAVSVRRLAAELDVTPMAMYWHFKNKEELFSAAADHLLAGLIGPPVPDQAWNDRLRAMVGRVIDLMRAHRSLPELLRHCDKNRALNFLRATDTVLGLLKNEGFSLTEGYYIASYLLNGCMGLVAGDPTCRPNIGEREAAEQRRQHRVALTALPPDAFPNVTEWGRTAPEPPDVEHYYAIGLDLLVAGVEGLAAARRT</sequence>
<reference evidence="7 8" key="1">
    <citation type="submission" date="2018-06" db="EMBL/GenBank/DDBJ databases">
        <title>Sphaerisporangium craniellae sp. nov., isolated from a marine sponge in the South China Sea.</title>
        <authorList>
            <person name="Li L."/>
        </authorList>
    </citation>
    <scope>NUCLEOTIDE SEQUENCE [LARGE SCALE GENOMIC DNA]</scope>
    <source>
        <strain evidence="7 8">LHW63015</strain>
    </source>
</reference>
<organism evidence="7 8">
    <name type="scientific">Spongiactinospora rosea</name>
    <dbReference type="NCBI Taxonomy" id="2248750"/>
    <lineage>
        <taxon>Bacteria</taxon>
        <taxon>Bacillati</taxon>
        <taxon>Actinomycetota</taxon>
        <taxon>Actinomycetes</taxon>
        <taxon>Streptosporangiales</taxon>
        <taxon>Streptosporangiaceae</taxon>
        <taxon>Spongiactinospora</taxon>
    </lineage>
</organism>
<dbReference type="AlphaFoldDB" id="A0A366LV74"/>
<dbReference type="PROSITE" id="PS50977">
    <property type="entry name" value="HTH_TETR_2"/>
    <property type="match status" value="1"/>
</dbReference>
<dbReference type="Proteomes" id="UP000253303">
    <property type="component" value="Unassembled WGS sequence"/>
</dbReference>
<evidence type="ECO:0000256" key="2">
    <source>
        <dbReference type="ARBA" id="ARBA00023015"/>
    </source>
</evidence>
<dbReference type="GO" id="GO:0003700">
    <property type="term" value="F:DNA-binding transcription factor activity"/>
    <property type="evidence" value="ECO:0007669"/>
    <property type="project" value="TreeGrafter"/>
</dbReference>
<dbReference type="InterPro" id="IPR003012">
    <property type="entry name" value="Tet_transcr_reg_TetR"/>
</dbReference>
<dbReference type="GO" id="GO:0046677">
    <property type="term" value="P:response to antibiotic"/>
    <property type="evidence" value="ECO:0007669"/>
    <property type="project" value="InterPro"/>
</dbReference>
<keyword evidence="3 5" id="KW-0238">DNA-binding</keyword>
<dbReference type="Pfam" id="PF02909">
    <property type="entry name" value="TetR_C_1"/>
    <property type="match status" value="1"/>
</dbReference>
<gene>
    <name evidence="7" type="ORF">DP939_23675</name>
</gene>
<evidence type="ECO:0000256" key="3">
    <source>
        <dbReference type="ARBA" id="ARBA00023125"/>
    </source>
</evidence>
<evidence type="ECO:0000256" key="5">
    <source>
        <dbReference type="PROSITE-ProRule" id="PRU00335"/>
    </source>
</evidence>
<accession>A0A366LV74</accession>
<dbReference type="GO" id="GO:0000976">
    <property type="term" value="F:transcription cis-regulatory region binding"/>
    <property type="evidence" value="ECO:0007669"/>
    <property type="project" value="TreeGrafter"/>
</dbReference>
<dbReference type="EMBL" id="QMEY01000010">
    <property type="protein sequence ID" value="RBQ17855.1"/>
    <property type="molecule type" value="Genomic_DNA"/>
</dbReference>
<feature type="DNA-binding region" description="H-T-H motif" evidence="5">
    <location>
        <begin position="26"/>
        <end position="45"/>
    </location>
</feature>
<evidence type="ECO:0000259" key="6">
    <source>
        <dbReference type="PROSITE" id="PS50977"/>
    </source>
</evidence>
<dbReference type="OrthoDB" id="3358037at2"/>
<name>A0A366LV74_9ACTN</name>
<dbReference type="GO" id="GO:0045892">
    <property type="term" value="P:negative regulation of DNA-templated transcription"/>
    <property type="evidence" value="ECO:0007669"/>
    <property type="project" value="InterPro"/>
</dbReference>
<dbReference type="SUPFAM" id="SSF48498">
    <property type="entry name" value="Tetracyclin repressor-like, C-terminal domain"/>
    <property type="match status" value="1"/>
</dbReference>
<dbReference type="PANTHER" id="PTHR30055:SF151">
    <property type="entry name" value="TRANSCRIPTIONAL REGULATORY PROTEIN"/>
    <property type="match status" value="1"/>
</dbReference>
<feature type="domain" description="HTH tetR-type" evidence="6">
    <location>
        <begin position="3"/>
        <end position="63"/>
    </location>
</feature>
<proteinExistence type="predicted"/>
<keyword evidence="2" id="KW-0805">Transcription regulation</keyword>
<dbReference type="SUPFAM" id="SSF46689">
    <property type="entry name" value="Homeodomain-like"/>
    <property type="match status" value="1"/>
</dbReference>
<keyword evidence="8" id="KW-1185">Reference proteome</keyword>
<dbReference type="InterPro" id="IPR009057">
    <property type="entry name" value="Homeodomain-like_sf"/>
</dbReference>
<dbReference type="Pfam" id="PF00440">
    <property type="entry name" value="TetR_N"/>
    <property type="match status" value="1"/>
</dbReference>
<dbReference type="InterPro" id="IPR050109">
    <property type="entry name" value="HTH-type_TetR-like_transc_reg"/>
</dbReference>
<dbReference type="PANTHER" id="PTHR30055">
    <property type="entry name" value="HTH-TYPE TRANSCRIPTIONAL REGULATOR RUTR"/>
    <property type="match status" value="1"/>
</dbReference>
<dbReference type="Gene3D" id="1.10.357.10">
    <property type="entry name" value="Tetracycline Repressor, domain 2"/>
    <property type="match status" value="1"/>
</dbReference>
<evidence type="ECO:0000313" key="7">
    <source>
        <dbReference type="EMBL" id="RBQ17855.1"/>
    </source>
</evidence>
<dbReference type="RefSeq" id="WP_113982950.1">
    <property type="nucleotide sequence ID" value="NZ_QMEY01000010.1"/>
</dbReference>
<dbReference type="InterPro" id="IPR001647">
    <property type="entry name" value="HTH_TetR"/>
</dbReference>
<keyword evidence="1" id="KW-0678">Repressor</keyword>
<dbReference type="PRINTS" id="PR00455">
    <property type="entry name" value="HTHTETR"/>
</dbReference>
<dbReference type="InterPro" id="IPR004111">
    <property type="entry name" value="Repressor_TetR_C"/>
</dbReference>
<evidence type="ECO:0000313" key="8">
    <source>
        <dbReference type="Proteomes" id="UP000253303"/>
    </source>
</evidence>
<evidence type="ECO:0000256" key="4">
    <source>
        <dbReference type="ARBA" id="ARBA00023163"/>
    </source>
</evidence>
<keyword evidence="4" id="KW-0804">Transcription</keyword>